<gene>
    <name evidence="1" type="ORF">BpHYR1_008410</name>
</gene>
<keyword evidence="2" id="KW-1185">Reference proteome</keyword>
<organism evidence="1 2">
    <name type="scientific">Brachionus plicatilis</name>
    <name type="common">Marine rotifer</name>
    <name type="synonym">Brachionus muelleri</name>
    <dbReference type="NCBI Taxonomy" id="10195"/>
    <lineage>
        <taxon>Eukaryota</taxon>
        <taxon>Metazoa</taxon>
        <taxon>Spiralia</taxon>
        <taxon>Gnathifera</taxon>
        <taxon>Rotifera</taxon>
        <taxon>Eurotatoria</taxon>
        <taxon>Monogononta</taxon>
        <taxon>Pseudotrocha</taxon>
        <taxon>Ploima</taxon>
        <taxon>Brachionidae</taxon>
        <taxon>Brachionus</taxon>
    </lineage>
</organism>
<dbReference type="EMBL" id="REGN01003066">
    <property type="protein sequence ID" value="RNA24705.1"/>
    <property type="molecule type" value="Genomic_DNA"/>
</dbReference>
<accession>A0A3M7RMZ6</accession>
<dbReference type="Proteomes" id="UP000276133">
    <property type="component" value="Unassembled WGS sequence"/>
</dbReference>
<evidence type="ECO:0000313" key="2">
    <source>
        <dbReference type="Proteomes" id="UP000276133"/>
    </source>
</evidence>
<comment type="caution">
    <text evidence="1">The sequence shown here is derived from an EMBL/GenBank/DDBJ whole genome shotgun (WGS) entry which is preliminary data.</text>
</comment>
<proteinExistence type="predicted"/>
<evidence type="ECO:0000313" key="1">
    <source>
        <dbReference type="EMBL" id="RNA24705.1"/>
    </source>
</evidence>
<protein>
    <submittedName>
        <fullName evidence="1">Uncharacterized protein</fullName>
    </submittedName>
</protein>
<dbReference type="AlphaFoldDB" id="A0A3M7RMZ6"/>
<name>A0A3M7RMZ6_BRAPC</name>
<reference evidence="1 2" key="1">
    <citation type="journal article" date="2018" name="Sci. Rep.">
        <title>Genomic signatures of local adaptation to the degree of environmental predictability in rotifers.</title>
        <authorList>
            <person name="Franch-Gras L."/>
            <person name="Hahn C."/>
            <person name="Garcia-Roger E.M."/>
            <person name="Carmona M.J."/>
            <person name="Serra M."/>
            <person name="Gomez A."/>
        </authorList>
    </citation>
    <scope>NUCLEOTIDE SEQUENCE [LARGE SCALE GENOMIC DNA]</scope>
    <source>
        <strain evidence="1">HYR1</strain>
    </source>
</reference>
<sequence>MYEMSKTFDNSMLKAVNYGMINDLKNWSLNLCDNLGPINIYTIEFTPTIVVCSLAELPFRILIGIPEEPIPRGIDL</sequence>